<evidence type="ECO:0000256" key="3">
    <source>
        <dbReference type="ARBA" id="ARBA00022833"/>
    </source>
</evidence>
<comment type="subcellular location">
    <subcellularLocation>
        <location evidence="1">Nucleus</location>
    </subcellularLocation>
</comment>
<dbReference type="VEuPathDB" id="FungiDB:ASPCADRAFT_127995"/>
<gene>
    <name evidence="9" type="ORF">ASPCADRAFT_127995</name>
</gene>
<dbReference type="GO" id="GO:0000981">
    <property type="term" value="F:DNA-binding transcription factor activity, RNA polymerase II-specific"/>
    <property type="evidence" value="ECO:0007669"/>
    <property type="project" value="InterPro"/>
</dbReference>
<dbReference type="GO" id="GO:0005634">
    <property type="term" value="C:nucleus"/>
    <property type="evidence" value="ECO:0007669"/>
    <property type="project" value="UniProtKB-SubCell"/>
</dbReference>
<evidence type="ECO:0000256" key="1">
    <source>
        <dbReference type="ARBA" id="ARBA00004123"/>
    </source>
</evidence>
<dbReference type="PANTHER" id="PTHR31313">
    <property type="entry name" value="TY1 ENHANCER ACTIVATOR"/>
    <property type="match status" value="1"/>
</dbReference>
<reference evidence="10" key="1">
    <citation type="journal article" date="2017" name="Genome Biol.">
        <title>Comparative genomics reveals high biological diversity and specific adaptations in the industrially and medically important fungal genus Aspergillus.</title>
        <authorList>
            <person name="de Vries R.P."/>
            <person name="Riley R."/>
            <person name="Wiebenga A."/>
            <person name="Aguilar-Osorio G."/>
            <person name="Amillis S."/>
            <person name="Uchima C.A."/>
            <person name="Anderluh G."/>
            <person name="Asadollahi M."/>
            <person name="Askin M."/>
            <person name="Barry K."/>
            <person name="Battaglia E."/>
            <person name="Bayram O."/>
            <person name="Benocci T."/>
            <person name="Braus-Stromeyer S.A."/>
            <person name="Caldana C."/>
            <person name="Canovas D."/>
            <person name="Cerqueira G.C."/>
            <person name="Chen F."/>
            <person name="Chen W."/>
            <person name="Choi C."/>
            <person name="Clum A."/>
            <person name="Dos Santos R.A."/>
            <person name="Damasio A.R."/>
            <person name="Diallinas G."/>
            <person name="Emri T."/>
            <person name="Fekete E."/>
            <person name="Flipphi M."/>
            <person name="Freyberg S."/>
            <person name="Gallo A."/>
            <person name="Gournas C."/>
            <person name="Habgood R."/>
            <person name="Hainaut M."/>
            <person name="Harispe M.L."/>
            <person name="Henrissat B."/>
            <person name="Hilden K.S."/>
            <person name="Hope R."/>
            <person name="Hossain A."/>
            <person name="Karabika E."/>
            <person name="Karaffa L."/>
            <person name="Karanyi Z."/>
            <person name="Krasevec N."/>
            <person name="Kuo A."/>
            <person name="Kusch H."/>
            <person name="LaButti K."/>
            <person name="Lagendijk E.L."/>
            <person name="Lapidus A."/>
            <person name="Levasseur A."/>
            <person name="Lindquist E."/>
            <person name="Lipzen A."/>
            <person name="Logrieco A.F."/>
            <person name="MacCabe A."/>
            <person name="Maekelae M.R."/>
            <person name="Malavazi I."/>
            <person name="Melin P."/>
            <person name="Meyer V."/>
            <person name="Mielnichuk N."/>
            <person name="Miskei M."/>
            <person name="Molnar A.P."/>
            <person name="Mule G."/>
            <person name="Ngan C.Y."/>
            <person name="Orejas M."/>
            <person name="Orosz E."/>
            <person name="Ouedraogo J.P."/>
            <person name="Overkamp K.M."/>
            <person name="Park H.-S."/>
            <person name="Perrone G."/>
            <person name="Piumi F."/>
            <person name="Punt P.J."/>
            <person name="Ram A.F."/>
            <person name="Ramon A."/>
            <person name="Rauscher S."/>
            <person name="Record E."/>
            <person name="Riano-Pachon D.M."/>
            <person name="Robert V."/>
            <person name="Roehrig J."/>
            <person name="Ruller R."/>
            <person name="Salamov A."/>
            <person name="Salih N.S."/>
            <person name="Samson R.A."/>
            <person name="Sandor E."/>
            <person name="Sanguinetti M."/>
            <person name="Schuetze T."/>
            <person name="Sepcic K."/>
            <person name="Shelest E."/>
            <person name="Sherlock G."/>
            <person name="Sophianopoulou V."/>
            <person name="Squina F.M."/>
            <person name="Sun H."/>
            <person name="Susca A."/>
            <person name="Todd R.B."/>
            <person name="Tsang A."/>
            <person name="Unkles S.E."/>
            <person name="van de Wiele N."/>
            <person name="van Rossen-Uffink D."/>
            <person name="Oliveira J.V."/>
            <person name="Vesth T.C."/>
            <person name="Visser J."/>
            <person name="Yu J.-H."/>
            <person name="Zhou M."/>
            <person name="Andersen M.R."/>
            <person name="Archer D.B."/>
            <person name="Baker S.E."/>
            <person name="Benoit I."/>
            <person name="Brakhage A.A."/>
            <person name="Braus G.H."/>
            <person name="Fischer R."/>
            <person name="Frisvad J.C."/>
            <person name="Goldman G.H."/>
            <person name="Houbraken J."/>
            <person name="Oakley B."/>
            <person name="Pocsi I."/>
            <person name="Scazzocchio C."/>
            <person name="Seiboth B."/>
            <person name="vanKuyk P.A."/>
            <person name="Wortman J."/>
            <person name="Dyer P.S."/>
            <person name="Grigoriev I.V."/>
        </authorList>
    </citation>
    <scope>NUCLEOTIDE SEQUENCE [LARGE SCALE GENOMIC DNA]</scope>
    <source>
        <strain evidence="10">ITEM 5010</strain>
    </source>
</reference>
<dbReference type="AlphaFoldDB" id="A0A1R3RTH6"/>
<dbReference type="PROSITE" id="PS00463">
    <property type="entry name" value="ZN2_CY6_FUNGAL_1"/>
    <property type="match status" value="1"/>
</dbReference>
<dbReference type="Pfam" id="PF04082">
    <property type="entry name" value="Fungal_trans"/>
    <property type="match status" value="1"/>
</dbReference>
<evidence type="ECO:0000256" key="2">
    <source>
        <dbReference type="ARBA" id="ARBA00022723"/>
    </source>
</evidence>
<dbReference type="InterPro" id="IPR007219">
    <property type="entry name" value="XnlR_reg_dom"/>
</dbReference>
<dbReference type="GO" id="GO:0009893">
    <property type="term" value="P:positive regulation of metabolic process"/>
    <property type="evidence" value="ECO:0007669"/>
    <property type="project" value="UniProtKB-ARBA"/>
</dbReference>
<evidence type="ECO:0000313" key="10">
    <source>
        <dbReference type="Proteomes" id="UP000188318"/>
    </source>
</evidence>
<evidence type="ECO:0000256" key="6">
    <source>
        <dbReference type="ARBA" id="ARBA00023163"/>
    </source>
</evidence>
<dbReference type="SMART" id="SM00906">
    <property type="entry name" value="Fungal_trans"/>
    <property type="match status" value="1"/>
</dbReference>
<dbReference type="PROSITE" id="PS50048">
    <property type="entry name" value="ZN2_CY6_FUNGAL_2"/>
    <property type="match status" value="1"/>
</dbReference>
<dbReference type="Proteomes" id="UP000188318">
    <property type="component" value="Unassembled WGS sequence"/>
</dbReference>
<dbReference type="GO" id="GO:0006351">
    <property type="term" value="P:DNA-templated transcription"/>
    <property type="evidence" value="ECO:0007669"/>
    <property type="project" value="InterPro"/>
</dbReference>
<dbReference type="PANTHER" id="PTHR31313:SF77">
    <property type="entry name" value="ZN(II)2CYS6 TRANSCRIPTION FACTOR (EUROFUNG)"/>
    <property type="match status" value="1"/>
</dbReference>
<dbReference type="OrthoDB" id="2154091at2759"/>
<dbReference type="InterPro" id="IPR001138">
    <property type="entry name" value="Zn2Cys6_DnaBD"/>
</dbReference>
<dbReference type="Gene3D" id="4.10.240.10">
    <property type="entry name" value="Zn(2)-C6 fungal-type DNA-binding domain"/>
    <property type="match status" value="1"/>
</dbReference>
<dbReference type="CDD" id="cd00067">
    <property type="entry name" value="GAL4"/>
    <property type="match status" value="1"/>
</dbReference>
<feature type="domain" description="Zn(2)-C6 fungal-type" evidence="8">
    <location>
        <begin position="18"/>
        <end position="48"/>
    </location>
</feature>
<keyword evidence="5" id="KW-0238">DNA-binding</keyword>
<evidence type="ECO:0000256" key="4">
    <source>
        <dbReference type="ARBA" id="ARBA00023015"/>
    </source>
</evidence>
<keyword evidence="6" id="KW-0804">Transcription</keyword>
<dbReference type="GO" id="GO:0008270">
    <property type="term" value="F:zinc ion binding"/>
    <property type="evidence" value="ECO:0007669"/>
    <property type="project" value="InterPro"/>
</dbReference>
<dbReference type="InterPro" id="IPR036864">
    <property type="entry name" value="Zn2-C6_fun-type_DNA-bd_sf"/>
</dbReference>
<evidence type="ECO:0000259" key="8">
    <source>
        <dbReference type="PROSITE" id="PS50048"/>
    </source>
</evidence>
<dbReference type="Pfam" id="PF00172">
    <property type="entry name" value="Zn_clus"/>
    <property type="match status" value="1"/>
</dbReference>
<sequence length="539" mass="61028">MSTRSQGCPVDRQKVTTACVSCRSSKVKCDANLPSCRRCEKKGRDCVYPFQDDKRRVPLKGALEVFIKRVRQLEIHLSQHAIPSPAIEMEDREVFKMYMAEWEFSTHVPEVAYDLCETVSTFRNASTTFSRPLQDYHIPEYDLHLMNSGNSIPPPTCGQNAEELRADMMTGDILDGMSSESQSEFLTSFPENMTLIHSIIPRDDLTAYNLASCHVDSARLNNSAHASDSRLNYESEVFIDDNDMVSELSNRMGRLHLMHDGQLRYFGATSNFNLVTDSMQQNLLMGLRPGLGPVFLEDEIDFDTETHLERLFFCWHDPTCHVVDESMYYHSKALWANEQEQNTFYSPLLNKAICAIGALFDSQLPRPRQRADTFAKMAKALLENELESPKVATVQALVILSSFEAGATRESRAWLFSGMAMRLAFDLGLHTNMNAHISEGKLSPPEGNARRAAFWGSYINDHLWALYLGRPFQNGGNITVSKPESDEPGQEARWAPYISCQNHLKSPPDTELGNPIHVITRQWVYLCESQNEWGDTLSV</sequence>
<keyword evidence="2" id="KW-0479">Metal-binding</keyword>
<dbReference type="EMBL" id="KV907496">
    <property type="protein sequence ID" value="OOF97799.1"/>
    <property type="molecule type" value="Genomic_DNA"/>
</dbReference>
<evidence type="ECO:0000256" key="5">
    <source>
        <dbReference type="ARBA" id="ARBA00023125"/>
    </source>
</evidence>
<evidence type="ECO:0000256" key="7">
    <source>
        <dbReference type="ARBA" id="ARBA00023242"/>
    </source>
</evidence>
<dbReference type="GO" id="GO:0003677">
    <property type="term" value="F:DNA binding"/>
    <property type="evidence" value="ECO:0007669"/>
    <property type="project" value="UniProtKB-KW"/>
</dbReference>
<keyword evidence="4" id="KW-0805">Transcription regulation</keyword>
<evidence type="ECO:0000313" key="9">
    <source>
        <dbReference type="EMBL" id="OOF97799.1"/>
    </source>
</evidence>
<dbReference type="CDD" id="cd12148">
    <property type="entry name" value="fungal_TF_MHR"/>
    <property type="match status" value="1"/>
</dbReference>
<proteinExistence type="predicted"/>
<protein>
    <recommendedName>
        <fullName evidence="8">Zn(2)-C6 fungal-type domain-containing protein</fullName>
    </recommendedName>
</protein>
<keyword evidence="3" id="KW-0862">Zinc</keyword>
<keyword evidence="10" id="KW-1185">Reference proteome</keyword>
<dbReference type="SMART" id="SM00066">
    <property type="entry name" value="GAL4"/>
    <property type="match status" value="1"/>
</dbReference>
<name>A0A1R3RTH6_ASPC5</name>
<dbReference type="InterPro" id="IPR051615">
    <property type="entry name" value="Transcr_Regulatory_Elem"/>
</dbReference>
<keyword evidence="7" id="KW-0539">Nucleus</keyword>
<accession>A0A1R3RTH6</accession>
<dbReference type="SUPFAM" id="SSF57701">
    <property type="entry name" value="Zn2/Cys6 DNA-binding domain"/>
    <property type="match status" value="1"/>
</dbReference>
<organism evidence="9 10">
    <name type="scientific">Aspergillus carbonarius (strain ITEM 5010)</name>
    <dbReference type="NCBI Taxonomy" id="602072"/>
    <lineage>
        <taxon>Eukaryota</taxon>
        <taxon>Fungi</taxon>
        <taxon>Dikarya</taxon>
        <taxon>Ascomycota</taxon>
        <taxon>Pezizomycotina</taxon>
        <taxon>Eurotiomycetes</taxon>
        <taxon>Eurotiomycetidae</taxon>
        <taxon>Eurotiales</taxon>
        <taxon>Aspergillaceae</taxon>
        <taxon>Aspergillus</taxon>
        <taxon>Aspergillus subgen. Circumdati</taxon>
    </lineage>
</organism>
<dbReference type="STRING" id="602072.A0A1R3RTH6"/>